<feature type="domain" description="NAD-dependent epimerase/dehydratase" evidence="2">
    <location>
        <begin position="5"/>
        <end position="218"/>
    </location>
</feature>
<dbReference type="InterPro" id="IPR001509">
    <property type="entry name" value="Epimerase_deHydtase"/>
</dbReference>
<dbReference type="RefSeq" id="WP_089524941.1">
    <property type="nucleotide sequence ID" value="NZ_NMUQ01000002.1"/>
</dbReference>
<proteinExistence type="inferred from homology"/>
<dbReference type="InterPro" id="IPR036291">
    <property type="entry name" value="NAD(P)-bd_dom_sf"/>
</dbReference>
<evidence type="ECO:0000256" key="1">
    <source>
        <dbReference type="ARBA" id="ARBA00007637"/>
    </source>
</evidence>
<comment type="caution">
    <text evidence="3">The sequence shown here is derived from an EMBL/GenBank/DDBJ whole genome shotgun (WGS) entry which is preliminary data.</text>
</comment>
<protein>
    <submittedName>
        <fullName evidence="3">NAD-dependent epimerase</fullName>
    </submittedName>
</protein>
<dbReference type="EMBL" id="NMUQ01000002">
    <property type="protein sequence ID" value="OXM14119.1"/>
    <property type="molecule type" value="Genomic_DNA"/>
</dbReference>
<comment type="similarity">
    <text evidence="1">Belongs to the NAD(P)-dependent epimerase/dehydratase family.</text>
</comment>
<name>A0A229NWX7_9BACL</name>
<dbReference type="SUPFAM" id="SSF51735">
    <property type="entry name" value="NAD(P)-binding Rossmann-fold domains"/>
    <property type="match status" value="1"/>
</dbReference>
<sequence length="300" mass="34212">MRRTILVSGANGYIAQHLIQFLRSQGNRVLTAKREESGELYMNFSNPDQLSKLQCEGIDIMIHTVSPGENLYRTNPELAYSENVTGIRGALDFCVRNKIHNFVYFSSFHVFGNQGGRLDENTPTTPINDYGLSHSIAEQIVLMYDRSNKLNGWIIRPSNVFGVPVDQEKFKRWNLIPFLFCKEAIEHQSITLLTPGTQLRNFVGISDICTKIDWILKVQPENRILHAQGIETLSVLEYARLVQKVAQDKYGIHVSVNCPKGMDNGIDFDFTSRWNQPNLTPTSELSTFIFDMLKSLHDRV</sequence>
<evidence type="ECO:0000259" key="2">
    <source>
        <dbReference type="Pfam" id="PF01370"/>
    </source>
</evidence>
<dbReference type="PANTHER" id="PTHR43000">
    <property type="entry name" value="DTDP-D-GLUCOSE 4,6-DEHYDRATASE-RELATED"/>
    <property type="match status" value="1"/>
</dbReference>
<evidence type="ECO:0000313" key="4">
    <source>
        <dbReference type="Proteomes" id="UP000215145"/>
    </source>
</evidence>
<accession>A0A229NWX7</accession>
<dbReference type="Gene3D" id="3.40.50.720">
    <property type="entry name" value="NAD(P)-binding Rossmann-like Domain"/>
    <property type="match status" value="1"/>
</dbReference>
<evidence type="ECO:0000313" key="3">
    <source>
        <dbReference type="EMBL" id="OXM14119.1"/>
    </source>
</evidence>
<dbReference type="Pfam" id="PF01370">
    <property type="entry name" value="Epimerase"/>
    <property type="match status" value="1"/>
</dbReference>
<keyword evidence="4" id="KW-1185">Reference proteome</keyword>
<dbReference type="Proteomes" id="UP000215145">
    <property type="component" value="Unassembled WGS sequence"/>
</dbReference>
<gene>
    <name evidence="3" type="ORF">CGZ75_14180</name>
</gene>
<dbReference type="AlphaFoldDB" id="A0A229NWX7"/>
<organism evidence="3 4">
    <name type="scientific">Paenibacillus herberti</name>
    <dbReference type="NCBI Taxonomy" id="1619309"/>
    <lineage>
        <taxon>Bacteria</taxon>
        <taxon>Bacillati</taxon>
        <taxon>Bacillota</taxon>
        <taxon>Bacilli</taxon>
        <taxon>Bacillales</taxon>
        <taxon>Paenibacillaceae</taxon>
        <taxon>Paenibacillus</taxon>
    </lineage>
</organism>
<dbReference type="OrthoDB" id="9803892at2"/>
<reference evidence="3 4" key="1">
    <citation type="submission" date="2017-07" db="EMBL/GenBank/DDBJ databases">
        <title>Paenibacillus herberti R33 genome sequencing and assembly.</title>
        <authorList>
            <person name="Su W."/>
        </authorList>
    </citation>
    <scope>NUCLEOTIDE SEQUENCE [LARGE SCALE GENOMIC DNA]</scope>
    <source>
        <strain evidence="3 4">R33</strain>
    </source>
</reference>
<dbReference type="CDD" id="cd08946">
    <property type="entry name" value="SDR_e"/>
    <property type="match status" value="1"/>
</dbReference>